<dbReference type="KEGG" id="meg:DKB62_04360"/>
<feature type="chain" id="PRO_5017055505" description="DUF4412 domain-containing protein" evidence="2">
    <location>
        <begin position="27"/>
        <end position="301"/>
    </location>
</feature>
<evidence type="ECO:0008006" key="5">
    <source>
        <dbReference type="Google" id="ProtNLM"/>
    </source>
</evidence>
<name>A0A346AYB5_9FIRM</name>
<dbReference type="AlphaFoldDB" id="A0A346AYB5"/>
<gene>
    <name evidence="3" type="ORF">DKB62_04360</name>
</gene>
<sequence length="301" mass="32606">MNLRMRVKKALCTVAALAMASGAAFAASPSQVYEEAARNMMAEPTGEYVLQVNMEMPFLGNVSLTNTIDMQAEPFQMKSEAVAKVLNNTKTVHSYVEQDGDVLHIYYEDSKADNAWKKATRKLKSADPISKRFHGDHNVLAGVKSVTAAGKNSYDVVYDASRLYREGDKEKWAADGYKKEQAEGFAKVLQALQKTGDVTVNVTVDPKTKRISKVTMPLTPQMRAVAQEVLAESDASDANKAIMEQFIKYSEISMTIDCAPLPKDADLTAPKEVKEAAVPGTIPGSDDAAESDKDGAAAEAA</sequence>
<feature type="signal peptide" evidence="2">
    <location>
        <begin position="1"/>
        <end position="26"/>
    </location>
</feature>
<protein>
    <recommendedName>
        <fullName evidence="5">DUF4412 domain-containing protein</fullName>
    </recommendedName>
</protein>
<evidence type="ECO:0000313" key="4">
    <source>
        <dbReference type="Proteomes" id="UP000254337"/>
    </source>
</evidence>
<organism evidence="3 4">
    <name type="scientific">Megasphaera stantonii</name>
    <dbReference type="NCBI Taxonomy" id="2144175"/>
    <lineage>
        <taxon>Bacteria</taxon>
        <taxon>Bacillati</taxon>
        <taxon>Bacillota</taxon>
        <taxon>Negativicutes</taxon>
        <taxon>Veillonellales</taxon>
        <taxon>Veillonellaceae</taxon>
        <taxon>Megasphaera</taxon>
    </lineage>
</organism>
<feature type="region of interest" description="Disordered" evidence="1">
    <location>
        <begin position="270"/>
        <end position="301"/>
    </location>
</feature>
<reference evidence="3 4" key="1">
    <citation type="submission" date="2018-05" db="EMBL/GenBank/DDBJ databases">
        <title>Complete genome sequence of Megasphaera sp. AJH120T, isolated from the ceca of a chicken.</title>
        <authorList>
            <person name="Maki J."/>
            <person name="Looft T."/>
        </authorList>
    </citation>
    <scope>NUCLEOTIDE SEQUENCE [LARGE SCALE GENOMIC DNA]</scope>
    <source>
        <strain evidence="3 4">AJH120</strain>
    </source>
</reference>
<evidence type="ECO:0000256" key="2">
    <source>
        <dbReference type="SAM" id="SignalP"/>
    </source>
</evidence>
<dbReference type="RefSeq" id="WP_107195801.1">
    <property type="nucleotide sequence ID" value="NZ_CP029462.1"/>
</dbReference>
<keyword evidence="2" id="KW-0732">Signal</keyword>
<proteinExistence type="predicted"/>
<keyword evidence="4" id="KW-1185">Reference proteome</keyword>
<dbReference type="OrthoDB" id="1624648at2"/>
<evidence type="ECO:0000313" key="3">
    <source>
        <dbReference type="EMBL" id="AXL20858.1"/>
    </source>
</evidence>
<dbReference type="Proteomes" id="UP000254337">
    <property type="component" value="Chromosome"/>
</dbReference>
<accession>A0A346AYB5</accession>
<evidence type="ECO:0000256" key="1">
    <source>
        <dbReference type="SAM" id="MobiDB-lite"/>
    </source>
</evidence>
<feature type="compositionally biased region" description="Basic and acidic residues" evidence="1">
    <location>
        <begin position="290"/>
        <end position="301"/>
    </location>
</feature>
<dbReference type="EMBL" id="CP029462">
    <property type="protein sequence ID" value="AXL20858.1"/>
    <property type="molecule type" value="Genomic_DNA"/>
</dbReference>